<dbReference type="RefSeq" id="WP_135203151.1">
    <property type="nucleotide sequence ID" value="NZ_SPVG01000191.1"/>
</dbReference>
<protein>
    <submittedName>
        <fullName evidence="1">Uncharacterized protein</fullName>
    </submittedName>
</protein>
<evidence type="ECO:0000313" key="2">
    <source>
        <dbReference type="Proteomes" id="UP000297729"/>
    </source>
</evidence>
<gene>
    <name evidence="1" type="ORF">E4L98_19165</name>
</gene>
<name>A0A4Y9SC74_9BURK</name>
<comment type="caution">
    <text evidence="1">The sequence shown here is derived from an EMBL/GenBank/DDBJ whole genome shotgun (WGS) entry which is preliminary data.</text>
</comment>
<dbReference type="Proteomes" id="UP000297729">
    <property type="component" value="Unassembled WGS sequence"/>
</dbReference>
<keyword evidence="2" id="KW-1185">Reference proteome</keyword>
<accession>A0A4Y9SC74</accession>
<sequence length="210" mass="23478">MSAAVPAVEGASVLQLVVVEITEEGNRRPIKVARLLPLGEQRILAQLKLPALVQLKGWKMVLSGVQELRTQQSQIRGVAQTWVCELLPPENAVGFRVKETYVCGVRLPRAALHQATGTRGKLMVAGEYSNALQRHTTCAEVHGHQISTFAAKRIIECHIEFMGESSFALGGLRVREAWQDQPQLLERDGWLCEFDVEERQLTKAEYRALR</sequence>
<evidence type="ECO:0000313" key="1">
    <source>
        <dbReference type="EMBL" id="TFW17968.1"/>
    </source>
</evidence>
<proteinExistence type="predicted"/>
<dbReference type="OrthoDB" id="8777575at2"/>
<dbReference type="AlphaFoldDB" id="A0A4Y9SC74"/>
<reference evidence="1 2" key="1">
    <citation type="submission" date="2019-03" db="EMBL/GenBank/DDBJ databases">
        <title>Draft Genome Sequence of Duganella callidus sp. nov., a Novel Duganella Species Isolated from Cultivated Soil.</title>
        <authorList>
            <person name="Raths R."/>
            <person name="Peta V."/>
            <person name="Bucking H."/>
        </authorList>
    </citation>
    <scope>NUCLEOTIDE SEQUENCE [LARGE SCALE GENOMIC DNA]</scope>
    <source>
        <strain evidence="1 2">DN04</strain>
    </source>
</reference>
<dbReference type="EMBL" id="SPVG01000191">
    <property type="protein sequence ID" value="TFW17968.1"/>
    <property type="molecule type" value="Genomic_DNA"/>
</dbReference>
<organism evidence="1 2">
    <name type="scientific">Duganella callida</name>
    <dbReference type="NCBI Taxonomy" id="2561932"/>
    <lineage>
        <taxon>Bacteria</taxon>
        <taxon>Pseudomonadati</taxon>
        <taxon>Pseudomonadota</taxon>
        <taxon>Betaproteobacteria</taxon>
        <taxon>Burkholderiales</taxon>
        <taxon>Oxalobacteraceae</taxon>
        <taxon>Telluria group</taxon>
        <taxon>Duganella</taxon>
    </lineage>
</organism>